<protein>
    <submittedName>
        <fullName evidence="3">Uncharacterized protein</fullName>
    </submittedName>
</protein>
<keyword evidence="2" id="KW-1133">Transmembrane helix</keyword>
<feature type="transmembrane region" description="Helical" evidence="2">
    <location>
        <begin position="234"/>
        <end position="252"/>
    </location>
</feature>
<comment type="caution">
    <text evidence="3">The sequence shown here is derived from an EMBL/GenBank/DDBJ whole genome shotgun (WGS) entry which is preliminary data.</text>
</comment>
<feature type="transmembrane region" description="Helical" evidence="2">
    <location>
        <begin position="264"/>
        <end position="284"/>
    </location>
</feature>
<feature type="region of interest" description="Disordered" evidence="1">
    <location>
        <begin position="674"/>
        <end position="792"/>
    </location>
</feature>
<proteinExistence type="predicted"/>
<feature type="compositionally biased region" description="Low complexity" evidence="1">
    <location>
        <begin position="743"/>
        <end position="756"/>
    </location>
</feature>
<feature type="transmembrane region" description="Helical" evidence="2">
    <location>
        <begin position="170"/>
        <end position="189"/>
    </location>
</feature>
<dbReference type="EMBL" id="JANBPU010000029">
    <property type="protein sequence ID" value="KAJ1919317.1"/>
    <property type="molecule type" value="Genomic_DNA"/>
</dbReference>
<name>A0A9W8A533_9FUNG</name>
<feature type="region of interest" description="Disordered" evidence="1">
    <location>
        <begin position="48"/>
        <end position="85"/>
    </location>
</feature>
<organism evidence="3 4">
    <name type="scientific">Mycoemilia scoparia</name>
    <dbReference type="NCBI Taxonomy" id="417184"/>
    <lineage>
        <taxon>Eukaryota</taxon>
        <taxon>Fungi</taxon>
        <taxon>Fungi incertae sedis</taxon>
        <taxon>Zoopagomycota</taxon>
        <taxon>Kickxellomycotina</taxon>
        <taxon>Kickxellomycetes</taxon>
        <taxon>Kickxellales</taxon>
        <taxon>Kickxellaceae</taxon>
        <taxon>Mycoemilia</taxon>
    </lineage>
</organism>
<feature type="transmembrane region" description="Helical" evidence="2">
    <location>
        <begin position="290"/>
        <end position="309"/>
    </location>
</feature>
<keyword evidence="2" id="KW-0472">Membrane</keyword>
<accession>A0A9W8A533</accession>
<evidence type="ECO:0000256" key="1">
    <source>
        <dbReference type="SAM" id="MobiDB-lite"/>
    </source>
</evidence>
<evidence type="ECO:0000313" key="3">
    <source>
        <dbReference type="EMBL" id="KAJ1919317.1"/>
    </source>
</evidence>
<evidence type="ECO:0000256" key="2">
    <source>
        <dbReference type="SAM" id="Phobius"/>
    </source>
</evidence>
<feature type="compositionally biased region" description="Polar residues" evidence="1">
    <location>
        <begin position="714"/>
        <end position="742"/>
    </location>
</feature>
<dbReference type="AlphaFoldDB" id="A0A9W8A533"/>
<feature type="transmembrane region" description="Helical" evidence="2">
    <location>
        <begin position="500"/>
        <end position="517"/>
    </location>
</feature>
<gene>
    <name evidence="3" type="ORF">H4219_002079</name>
</gene>
<feature type="transmembrane region" description="Helical" evidence="2">
    <location>
        <begin position="425"/>
        <end position="449"/>
    </location>
</feature>
<dbReference type="OrthoDB" id="191995at2759"/>
<dbReference type="PANTHER" id="PTHR36840:SF1">
    <property type="entry name" value="BLL5714 PROTEIN"/>
    <property type="match status" value="1"/>
</dbReference>
<dbReference type="PANTHER" id="PTHR36840">
    <property type="entry name" value="BLL5714 PROTEIN"/>
    <property type="match status" value="1"/>
</dbReference>
<sequence>MEDRLWNMCLSMLTIGRNPSPRVNSNGASSPETLTLPRTVTITLGEANNRLNDDGSRVASSRADNSNNANVNNGNGRTNMDDDGDMYHLSVVSTRTEHPNKDPAFSWDNIDKDEKRGIDNFWKSKPKDVSSKHHLITNEPLFRLSPPRQYIFQGRLYRPPKHRSTSPLELFWDLTIVGAIYTIGHILSMRATTLELANIIGYYIIIYSILWKLWLDVHYWTNMFGTNDIFHRAFVIWQLTLVVGIGVNFDIFPHEKSFQFTICYALSKFTFAIIYAIHLSYLWHQFRVDLLIRIGCYLVPGILALFNLFSEERIAIWSVICGIDYILPWCVKYVQNIAIDRGYSPRYLLALDPDHHKHRHGEYILISIGEFGLGVFYKSSGSFDYRFGKLALSIALVSCLHWLYFECEESRQIRHALKRARWSTFVWNVIHVILGMSLVATTTSLSMLVGFSSGEVATNQLVWMFGLGLGITLISLTILGISHKSLESEKPTRIKKKYRLTARAIVGIFMTLIPFLYDPLEKSETRLIAIYSTITIAQTVFEMFGRLKLNAVERVENGPEFPRSDSLFTPPFRFDSIGLDTQNNTLVAPLTNDSRFNYPEVILPETPEPMWEISVHIPSFELSALHHHNHSLNQKDQNPARIYEAHSRYLNEGDDDAYLYGGLPEIYPSGGSLYSADEGKSKTSFPQSHPAHGIINFDPPPQLSFTGITRPETAHTSSLPGGTRPNTASTSVSRPPTERSQNSVLPSPVSSKPSTSRRLGGNIFVRTAVKFEDRRLSRPLASEKNPGASLVQ</sequence>
<keyword evidence="2" id="KW-0812">Transmembrane</keyword>
<feature type="transmembrane region" description="Helical" evidence="2">
    <location>
        <begin position="196"/>
        <end position="214"/>
    </location>
</feature>
<reference evidence="3" key="1">
    <citation type="submission" date="2022-07" db="EMBL/GenBank/DDBJ databases">
        <title>Phylogenomic reconstructions and comparative analyses of Kickxellomycotina fungi.</title>
        <authorList>
            <person name="Reynolds N.K."/>
            <person name="Stajich J.E."/>
            <person name="Barry K."/>
            <person name="Grigoriev I.V."/>
            <person name="Crous P."/>
            <person name="Smith M.E."/>
        </authorList>
    </citation>
    <scope>NUCLEOTIDE SEQUENCE</scope>
    <source>
        <strain evidence="3">NBRC 100468</strain>
    </source>
</reference>
<dbReference type="Pfam" id="PF06772">
    <property type="entry name" value="LtrA"/>
    <property type="match status" value="1"/>
</dbReference>
<dbReference type="InterPro" id="IPR010640">
    <property type="entry name" value="Low_temperature_requirement_A"/>
</dbReference>
<feature type="compositionally biased region" description="Low complexity" evidence="1">
    <location>
        <begin position="57"/>
        <end position="77"/>
    </location>
</feature>
<dbReference type="Proteomes" id="UP001150538">
    <property type="component" value="Unassembled WGS sequence"/>
</dbReference>
<keyword evidence="4" id="KW-1185">Reference proteome</keyword>
<feature type="transmembrane region" description="Helical" evidence="2">
    <location>
        <begin position="386"/>
        <end position="405"/>
    </location>
</feature>
<evidence type="ECO:0000313" key="4">
    <source>
        <dbReference type="Proteomes" id="UP001150538"/>
    </source>
</evidence>
<feature type="transmembrane region" description="Helical" evidence="2">
    <location>
        <begin position="461"/>
        <end position="479"/>
    </location>
</feature>